<dbReference type="SMART" id="SM00587">
    <property type="entry name" value="CHK"/>
    <property type="match status" value="1"/>
</dbReference>
<evidence type="ECO:0000259" key="1">
    <source>
        <dbReference type="SMART" id="SM00587"/>
    </source>
</evidence>
<organism evidence="2 3">
    <name type="scientific">Cotesia congregata</name>
    <name type="common">Parasitoid wasp</name>
    <name type="synonym">Apanteles congregatus</name>
    <dbReference type="NCBI Taxonomy" id="51543"/>
    <lineage>
        <taxon>Eukaryota</taxon>
        <taxon>Metazoa</taxon>
        <taxon>Ecdysozoa</taxon>
        <taxon>Arthropoda</taxon>
        <taxon>Hexapoda</taxon>
        <taxon>Insecta</taxon>
        <taxon>Pterygota</taxon>
        <taxon>Neoptera</taxon>
        <taxon>Endopterygota</taxon>
        <taxon>Hymenoptera</taxon>
        <taxon>Apocrita</taxon>
        <taxon>Ichneumonoidea</taxon>
        <taxon>Braconidae</taxon>
        <taxon>Microgastrinae</taxon>
        <taxon>Cotesia</taxon>
    </lineage>
</organism>
<dbReference type="AlphaFoldDB" id="A0A8J2EHY3"/>
<dbReference type="InterPro" id="IPR015897">
    <property type="entry name" value="CHK_kinase-like"/>
</dbReference>
<dbReference type="InterPro" id="IPR011009">
    <property type="entry name" value="Kinase-like_dom_sf"/>
</dbReference>
<gene>
    <name evidence="2" type="ORF">HICCMSTLAB_LOCUS2081</name>
</gene>
<reference evidence="2" key="1">
    <citation type="submission" date="2021-04" db="EMBL/GenBank/DDBJ databases">
        <authorList>
            <person name="Chebbi M.A.C M."/>
        </authorList>
    </citation>
    <scope>NUCLEOTIDE SEQUENCE</scope>
</reference>
<dbReference type="Proteomes" id="UP000786811">
    <property type="component" value="Unassembled WGS sequence"/>
</dbReference>
<dbReference type="Gene3D" id="3.90.1200.10">
    <property type="match status" value="1"/>
</dbReference>
<dbReference type="Pfam" id="PF02958">
    <property type="entry name" value="EcKL"/>
    <property type="match status" value="1"/>
</dbReference>
<feature type="domain" description="CHK kinase-like" evidence="1">
    <location>
        <begin position="163"/>
        <end position="353"/>
    </location>
</feature>
<evidence type="ECO:0000313" key="3">
    <source>
        <dbReference type="Proteomes" id="UP000786811"/>
    </source>
</evidence>
<proteinExistence type="predicted"/>
<dbReference type="InterPro" id="IPR004119">
    <property type="entry name" value="EcKL"/>
</dbReference>
<dbReference type="PANTHER" id="PTHR11012:SF58">
    <property type="entry name" value="CHK KINASE-LIKE DOMAIN-CONTAINING PROTEIN"/>
    <property type="match status" value="1"/>
</dbReference>
<keyword evidence="3" id="KW-1185">Reference proteome</keyword>
<dbReference type="PANTHER" id="PTHR11012">
    <property type="entry name" value="PROTEIN KINASE-LIKE DOMAIN-CONTAINING"/>
    <property type="match status" value="1"/>
</dbReference>
<dbReference type="OrthoDB" id="191037at2759"/>
<protein>
    <recommendedName>
        <fullName evidence="1">CHK kinase-like domain-containing protein</fullName>
    </recommendedName>
</protein>
<accession>A0A8J2EHY3</accession>
<evidence type="ECO:0000313" key="2">
    <source>
        <dbReference type="EMBL" id="CAG5076100.1"/>
    </source>
</evidence>
<dbReference type="EMBL" id="CAJNRD030001116">
    <property type="protein sequence ID" value="CAG5076100.1"/>
    <property type="molecule type" value="Genomic_DNA"/>
</dbReference>
<name>A0A8J2EHY3_COTCN</name>
<dbReference type="SUPFAM" id="SSF56112">
    <property type="entry name" value="Protein kinase-like (PK-like)"/>
    <property type="match status" value="1"/>
</dbReference>
<comment type="caution">
    <text evidence="2">The sequence shown here is derived from an EMBL/GenBank/DDBJ whole genome shotgun (WGS) entry which is preliminary data.</text>
</comment>
<sequence>MSDSEDTDGSGVVEWPVSKEWLENILKIYHSSGTEGGEGESPKVTVEDFEVSPGCVSGESVLSDILAVAVDYTLDGEEVKLKVIVKLLPQDPFSRFFVTEAQFDLREIKFYTQVVPDLKAFQEKQLSASSLPGFELPIPSCIHAHYKPAGGTEETPEPPESFLILENLRPRGYEGAEFSRGLTLRQAEAALSAIARLHALSLCLKVKEGRPLSEKYQFLFQTARATDSYQQLVERGLPQLARFLERRPGSEAVLEALLALRPKTKEIIASLLAPEDPLALITHTDFWCNNLLFKDLDDECKCAILDWQMVTYSRPTNDIALLLVSSVPTELRRLHTAALLDKYWQTLLESSLPLGVDVPEDLKYSREDLDKDYRRSQLLALLLCIGSVDVALGDPLTEQRLIDLLEDLHTDGVLSLETANVA</sequence>